<evidence type="ECO:0000313" key="20">
    <source>
        <dbReference type="Proteomes" id="UP001174909"/>
    </source>
</evidence>
<dbReference type="PROSITE" id="PS51192">
    <property type="entry name" value="HELICASE_ATP_BIND_1"/>
    <property type="match status" value="1"/>
</dbReference>
<dbReference type="CDD" id="cd18803">
    <property type="entry name" value="SF2_C_secA"/>
    <property type="match status" value="1"/>
</dbReference>
<keyword evidence="8" id="KW-0862">Zinc</keyword>
<dbReference type="InterPro" id="IPR004027">
    <property type="entry name" value="SEC_C_motif"/>
</dbReference>
<dbReference type="InterPro" id="IPR011130">
    <property type="entry name" value="SecA_preprotein_X-link_dom"/>
</dbReference>
<dbReference type="PRINTS" id="PR00906">
    <property type="entry name" value="SECA"/>
</dbReference>
<keyword evidence="13" id="KW-0472">Membrane</keyword>
<dbReference type="Pfam" id="PF07516">
    <property type="entry name" value="SecA_SW"/>
    <property type="match status" value="1"/>
</dbReference>
<dbReference type="EMBL" id="CASHTH010004334">
    <property type="protein sequence ID" value="CAI8056166.1"/>
    <property type="molecule type" value="Genomic_DNA"/>
</dbReference>
<sequence>MVSLLKRIVGDTPERAAEKLSGQLVPQVNALEDYMRSLDGAGLSAKTVEFRRRLSAGETLADLLPEAFAVGREAARRTLGQRHYDVQLIGGAVLNDGKIAEMKTGEGKTLVATLPAYLNALTGDGVHIVTVNDYLARRDPVWMGPIFHLLGLSVGCLQHDAAYIYDPELTNVGKGGFQFLAPAHRSEAYQADVLYGTNNEFGFDYLRDNMALSVDGQVQRGRRHFAIVDEVDNILIDEARTPLIISGPAQQPVEHYYTFARLAPRLQLYDDYEIDERSQAISLTQEGIGKMERWTRVDNLYDTENFHLVQYIENALVAQVQKVKDKDYVVQTGEVVIVDEFTGRLQSGRRWSDGLHQAVEAKEGCKIQRESVTYATITLQNYFRMYQKLSGMTGTAVTEADEFYKIYGLEVVAVPTNLPMVRAESTDLIFPTAEGKWRSVVESIATRSQSGQPVLVGTTSIETSEELSERLRKRGVEHQVLNARNHEHEATIVAQAGRAGSVTVSTNMAGRGTDIVLGGSDTDREGWQDEHQQVVNLGGLHVIGTEHHEARRVDNQLRGRAGRQGDPGSSQFFVALEDELMQRFGGDRIKNVMSWTGLKDDEPLENKIITKSISSAQVKVEGYHFDVRKHLLNFDDVLNQQREVIYTQRSRILAGEGLRERLLEMLRTEFEQLTANHLQSRHADDWNADGLLASLGQICPLPTEIDTADKNVAAKERDLGTEQMQTLLRLLLLKSIDTHWVNHLTNMENLRTGVGLHAVGQRDPLAVYRSEGQRAFAELTRQMQREVTHTLFHVTLSPEAPGQGNSANGDAAGSGNGPQNNGASRSGRRRDALRTPVSPMAAVNGSRTVNAPRGGRKIGRNAPCPCGSGRKYKRCCGANV</sequence>
<dbReference type="Pfam" id="PF07517">
    <property type="entry name" value="SecA_DEAD"/>
    <property type="match status" value="1"/>
</dbReference>
<evidence type="ECO:0000259" key="16">
    <source>
        <dbReference type="PROSITE" id="PS51192"/>
    </source>
</evidence>
<dbReference type="PROSITE" id="PS51194">
    <property type="entry name" value="HELICASE_CTER"/>
    <property type="match status" value="1"/>
</dbReference>
<dbReference type="Gene3D" id="3.90.1440.10">
    <property type="entry name" value="SecA, preprotein cross-linking domain"/>
    <property type="match status" value="1"/>
</dbReference>
<feature type="domain" description="Helicase ATP-binding" evidence="16">
    <location>
        <begin position="89"/>
        <end position="267"/>
    </location>
</feature>
<dbReference type="InterPro" id="IPR014001">
    <property type="entry name" value="Helicase_ATP-bd"/>
</dbReference>
<dbReference type="InterPro" id="IPR020937">
    <property type="entry name" value="SecA_CS"/>
</dbReference>
<dbReference type="InterPro" id="IPR011116">
    <property type="entry name" value="SecA_Wing/Scaffold"/>
</dbReference>
<name>A0AA35U028_GEOBA</name>
<dbReference type="GO" id="GO:0006605">
    <property type="term" value="P:protein targeting"/>
    <property type="evidence" value="ECO:0007669"/>
    <property type="project" value="InterPro"/>
</dbReference>
<dbReference type="NCBIfam" id="NF009538">
    <property type="entry name" value="PRK12904.1"/>
    <property type="match status" value="1"/>
</dbReference>
<dbReference type="InterPro" id="IPR000185">
    <property type="entry name" value="SecA"/>
</dbReference>
<dbReference type="GO" id="GO:0071806">
    <property type="term" value="P:protein transmembrane transport"/>
    <property type="evidence" value="ECO:0007669"/>
    <property type="project" value="UniProtKB-ARBA"/>
</dbReference>
<evidence type="ECO:0000256" key="3">
    <source>
        <dbReference type="ARBA" id="ARBA00007650"/>
    </source>
</evidence>
<keyword evidence="11" id="KW-1278">Translocase</keyword>
<evidence type="ECO:0000256" key="1">
    <source>
        <dbReference type="ARBA" id="ARBA00001947"/>
    </source>
</evidence>
<evidence type="ECO:0000256" key="12">
    <source>
        <dbReference type="ARBA" id="ARBA00023010"/>
    </source>
</evidence>
<dbReference type="Pfam" id="PF02810">
    <property type="entry name" value="SEC-C"/>
    <property type="match status" value="1"/>
</dbReference>
<dbReference type="HAMAP" id="MF_01382">
    <property type="entry name" value="SecA"/>
    <property type="match status" value="1"/>
</dbReference>
<evidence type="ECO:0000259" key="17">
    <source>
        <dbReference type="PROSITE" id="PS51194"/>
    </source>
</evidence>
<feature type="domain" description="Helicase C-terminal" evidence="17">
    <location>
        <begin position="440"/>
        <end position="621"/>
    </location>
</feature>
<dbReference type="SUPFAM" id="SSF52540">
    <property type="entry name" value="P-loop containing nucleoside triphosphate hydrolases"/>
    <property type="match status" value="2"/>
</dbReference>
<dbReference type="Proteomes" id="UP001174909">
    <property type="component" value="Unassembled WGS sequence"/>
</dbReference>
<evidence type="ECO:0000256" key="7">
    <source>
        <dbReference type="ARBA" id="ARBA00022741"/>
    </source>
</evidence>
<evidence type="ECO:0000256" key="2">
    <source>
        <dbReference type="ARBA" id="ARBA00004170"/>
    </source>
</evidence>
<dbReference type="InterPro" id="IPR011115">
    <property type="entry name" value="SecA_DEAD"/>
</dbReference>
<keyword evidence="4 14" id="KW-0813">Transport</keyword>
<protein>
    <recommendedName>
        <fullName evidence="14">Protein translocase subunit SecA</fullName>
    </recommendedName>
</protein>
<proteinExistence type="inferred from homology"/>
<dbReference type="GO" id="GO:0005886">
    <property type="term" value="C:plasma membrane"/>
    <property type="evidence" value="ECO:0007669"/>
    <property type="project" value="TreeGrafter"/>
</dbReference>
<evidence type="ECO:0000256" key="15">
    <source>
        <dbReference type="SAM" id="MobiDB-lite"/>
    </source>
</evidence>
<keyword evidence="6" id="KW-0479">Metal-binding</keyword>
<dbReference type="PANTHER" id="PTHR30612:SF0">
    <property type="entry name" value="CHLOROPLAST PROTEIN-TRANSPORTING ATPASE"/>
    <property type="match status" value="1"/>
</dbReference>
<dbReference type="Pfam" id="PF21090">
    <property type="entry name" value="P-loop_SecA"/>
    <property type="match status" value="1"/>
</dbReference>
<evidence type="ECO:0000256" key="8">
    <source>
        <dbReference type="ARBA" id="ARBA00022833"/>
    </source>
</evidence>
<dbReference type="SUPFAM" id="SSF81886">
    <property type="entry name" value="Helical scaffold and wing domains of SecA"/>
    <property type="match status" value="1"/>
</dbReference>
<keyword evidence="12 14" id="KW-0811">Translocation</keyword>
<keyword evidence="20" id="KW-1185">Reference proteome</keyword>
<evidence type="ECO:0000256" key="5">
    <source>
        <dbReference type="ARBA" id="ARBA00022490"/>
    </source>
</evidence>
<reference evidence="19" key="1">
    <citation type="submission" date="2023-03" db="EMBL/GenBank/DDBJ databases">
        <authorList>
            <person name="Steffen K."/>
            <person name="Cardenas P."/>
        </authorList>
    </citation>
    <scope>NUCLEOTIDE SEQUENCE</scope>
</reference>
<dbReference type="InterPro" id="IPR027417">
    <property type="entry name" value="P-loop_NTPase"/>
</dbReference>
<dbReference type="Pfam" id="PF01043">
    <property type="entry name" value="SecA_PP_bind"/>
    <property type="match status" value="1"/>
</dbReference>
<dbReference type="SMART" id="SM00958">
    <property type="entry name" value="SecA_PP_bind"/>
    <property type="match status" value="1"/>
</dbReference>
<evidence type="ECO:0000256" key="11">
    <source>
        <dbReference type="ARBA" id="ARBA00022967"/>
    </source>
</evidence>
<evidence type="ECO:0000256" key="10">
    <source>
        <dbReference type="ARBA" id="ARBA00022927"/>
    </source>
</evidence>
<dbReference type="GO" id="GO:0017038">
    <property type="term" value="P:protein import"/>
    <property type="evidence" value="ECO:0007669"/>
    <property type="project" value="InterPro"/>
</dbReference>
<evidence type="ECO:0000256" key="13">
    <source>
        <dbReference type="ARBA" id="ARBA00023136"/>
    </source>
</evidence>
<dbReference type="CDD" id="cd17928">
    <property type="entry name" value="DEXDc_SecA"/>
    <property type="match status" value="1"/>
</dbReference>
<dbReference type="GO" id="GO:0006886">
    <property type="term" value="P:intracellular protein transport"/>
    <property type="evidence" value="ECO:0007669"/>
    <property type="project" value="InterPro"/>
</dbReference>
<dbReference type="GO" id="GO:0005524">
    <property type="term" value="F:ATP binding"/>
    <property type="evidence" value="ECO:0007669"/>
    <property type="project" value="UniProtKB-KW"/>
</dbReference>
<feature type="compositionally biased region" description="Low complexity" evidence="15">
    <location>
        <begin position="802"/>
        <end position="813"/>
    </location>
</feature>
<dbReference type="PANTHER" id="PTHR30612">
    <property type="entry name" value="SECA INNER MEMBRANE COMPONENT OF SEC PROTEIN SECRETION SYSTEM"/>
    <property type="match status" value="1"/>
</dbReference>
<evidence type="ECO:0000259" key="18">
    <source>
        <dbReference type="PROSITE" id="PS51196"/>
    </source>
</evidence>
<dbReference type="Gene3D" id="1.10.3060.10">
    <property type="entry name" value="Helical scaffold and wing domains of SecA"/>
    <property type="match status" value="2"/>
</dbReference>
<dbReference type="Gene3D" id="3.40.50.300">
    <property type="entry name" value="P-loop containing nucleotide triphosphate hydrolases"/>
    <property type="match status" value="3"/>
</dbReference>
<dbReference type="InterPro" id="IPR036670">
    <property type="entry name" value="SecA_X-link_sf"/>
</dbReference>
<dbReference type="InterPro" id="IPR036266">
    <property type="entry name" value="SecA_Wing/Scaffold_sf"/>
</dbReference>
<comment type="similarity">
    <text evidence="3 14">Belongs to the SecA family.</text>
</comment>
<dbReference type="SMART" id="SM00957">
    <property type="entry name" value="SecA_DEAD"/>
    <property type="match status" value="1"/>
</dbReference>
<evidence type="ECO:0000256" key="14">
    <source>
        <dbReference type="RuleBase" id="RU003874"/>
    </source>
</evidence>
<gene>
    <name evidence="19" type="ORF">GBAR_LOCUS30606</name>
</gene>
<dbReference type="GO" id="GO:0046872">
    <property type="term" value="F:metal ion binding"/>
    <property type="evidence" value="ECO:0007669"/>
    <property type="project" value="UniProtKB-KW"/>
</dbReference>
<feature type="domain" description="SecA family profile" evidence="18">
    <location>
        <begin position="2"/>
        <end position="605"/>
    </location>
</feature>
<keyword evidence="10 14" id="KW-0653">Protein transport</keyword>
<keyword evidence="7 14" id="KW-0547">Nucleotide-binding</keyword>
<evidence type="ECO:0000256" key="9">
    <source>
        <dbReference type="ARBA" id="ARBA00022840"/>
    </source>
</evidence>
<dbReference type="PROSITE" id="PS51196">
    <property type="entry name" value="SECA_MOTOR_DEAD"/>
    <property type="match status" value="1"/>
</dbReference>
<keyword evidence="9 14" id="KW-0067">ATP-binding</keyword>
<dbReference type="FunFam" id="3.40.50.300:FF:000113">
    <property type="entry name" value="Preprotein translocase subunit SecA"/>
    <property type="match status" value="1"/>
</dbReference>
<evidence type="ECO:0000313" key="19">
    <source>
        <dbReference type="EMBL" id="CAI8056166.1"/>
    </source>
</evidence>
<feature type="region of interest" description="Disordered" evidence="15">
    <location>
        <begin position="796"/>
        <end position="863"/>
    </location>
</feature>
<dbReference type="PROSITE" id="PS01312">
    <property type="entry name" value="SECA"/>
    <property type="match status" value="1"/>
</dbReference>
<comment type="caution">
    <text evidence="19">The sequence shown here is derived from an EMBL/GenBank/DDBJ whole genome shotgun (WGS) entry which is preliminary data.</text>
</comment>
<dbReference type="Gene3D" id="3.10.450.50">
    <property type="match status" value="1"/>
</dbReference>
<dbReference type="InterPro" id="IPR001650">
    <property type="entry name" value="Helicase_C-like"/>
</dbReference>
<evidence type="ECO:0000256" key="6">
    <source>
        <dbReference type="ARBA" id="ARBA00022723"/>
    </source>
</evidence>
<evidence type="ECO:0000256" key="4">
    <source>
        <dbReference type="ARBA" id="ARBA00022448"/>
    </source>
</evidence>
<comment type="cofactor">
    <cofactor evidence="1">
        <name>Zn(2+)</name>
        <dbReference type="ChEBI" id="CHEBI:29105"/>
    </cofactor>
</comment>
<dbReference type="NCBIfam" id="TIGR00963">
    <property type="entry name" value="secA"/>
    <property type="match status" value="1"/>
</dbReference>
<dbReference type="InterPro" id="IPR014018">
    <property type="entry name" value="SecA_motor_DEAD"/>
</dbReference>
<keyword evidence="5" id="KW-0963">Cytoplasm</keyword>
<dbReference type="GO" id="GO:0005829">
    <property type="term" value="C:cytosol"/>
    <property type="evidence" value="ECO:0007669"/>
    <property type="project" value="TreeGrafter"/>
</dbReference>
<dbReference type="InterPro" id="IPR044722">
    <property type="entry name" value="SecA_SF2_C"/>
</dbReference>
<accession>A0AA35U028</accession>
<dbReference type="AlphaFoldDB" id="A0AA35U028"/>
<organism evidence="19 20">
    <name type="scientific">Geodia barretti</name>
    <name type="common">Barrett's horny sponge</name>
    <dbReference type="NCBI Taxonomy" id="519541"/>
    <lineage>
        <taxon>Eukaryota</taxon>
        <taxon>Metazoa</taxon>
        <taxon>Porifera</taxon>
        <taxon>Demospongiae</taxon>
        <taxon>Heteroscleromorpha</taxon>
        <taxon>Tetractinellida</taxon>
        <taxon>Astrophorina</taxon>
        <taxon>Geodiidae</taxon>
        <taxon>Geodia</taxon>
    </lineage>
</organism>
<comment type="subcellular location">
    <subcellularLocation>
        <location evidence="2">Membrane</location>
        <topology evidence="2">Peripheral membrane protein</topology>
    </subcellularLocation>
</comment>
<dbReference type="SUPFAM" id="SSF81767">
    <property type="entry name" value="Pre-protein crosslinking domain of SecA"/>
    <property type="match status" value="1"/>
</dbReference>